<feature type="transmembrane region" description="Helical" evidence="10">
    <location>
        <begin position="92"/>
        <end position="112"/>
    </location>
</feature>
<dbReference type="InterPro" id="IPR002550">
    <property type="entry name" value="CNNM"/>
</dbReference>
<comment type="subcellular location">
    <subcellularLocation>
        <location evidence="1">Membrane</location>
        <topology evidence="1">Multi-pass membrane protein</topology>
    </subcellularLocation>
</comment>
<dbReference type="InterPro" id="IPR016169">
    <property type="entry name" value="FAD-bd_PCMH_sub2"/>
</dbReference>
<dbReference type="Pfam" id="PF03471">
    <property type="entry name" value="CorC_HlyC"/>
    <property type="match status" value="1"/>
</dbReference>
<dbReference type="RefSeq" id="WP_335962069.1">
    <property type="nucleotide sequence ID" value="NZ_JAXBLX010000024.1"/>
</dbReference>
<keyword evidence="6 8" id="KW-0129">CBS domain</keyword>
<feature type="domain" description="CNNM transmembrane" evidence="12">
    <location>
        <begin position="1"/>
        <end position="188"/>
    </location>
</feature>
<evidence type="ECO:0000256" key="2">
    <source>
        <dbReference type="ARBA" id="ARBA00006337"/>
    </source>
</evidence>
<dbReference type="PROSITE" id="PS51846">
    <property type="entry name" value="CNNM"/>
    <property type="match status" value="1"/>
</dbReference>
<dbReference type="Pfam" id="PF01595">
    <property type="entry name" value="CNNM"/>
    <property type="match status" value="1"/>
</dbReference>
<feature type="domain" description="CBS" evidence="11">
    <location>
        <begin position="272"/>
        <end position="329"/>
    </location>
</feature>
<dbReference type="PANTHER" id="PTHR22777:SF17">
    <property type="entry name" value="UPF0053 PROTEIN SLL0260"/>
    <property type="match status" value="1"/>
</dbReference>
<dbReference type="InterPro" id="IPR000644">
    <property type="entry name" value="CBS_dom"/>
</dbReference>
<evidence type="ECO:0000256" key="5">
    <source>
        <dbReference type="ARBA" id="ARBA00022989"/>
    </source>
</evidence>
<comment type="similarity">
    <text evidence="2">Belongs to the UPF0053 family.</text>
</comment>
<evidence type="ECO:0000256" key="4">
    <source>
        <dbReference type="ARBA" id="ARBA00022737"/>
    </source>
</evidence>
<dbReference type="SMART" id="SM01091">
    <property type="entry name" value="CorC_HlyC"/>
    <property type="match status" value="1"/>
</dbReference>
<evidence type="ECO:0000313" key="14">
    <source>
        <dbReference type="Proteomes" id="UP001589838"/>
    </source>
</evidence>
<dbReference type="EMBL" id="JBHLUX010000035">
    <property type="protein sequence ID" value="MFC0471548.1"/>
    <property type="molecule type" value="Genomic_DNA"/>
</dbReference>
<keyword evidence="3 9" id="KW-0812">Transmembrane</keyword>
<evidence type="ECO:0000313" key="13">
    <source>
        <dbReference type="EMBL" id="MFC0471548.1"/>
    </source>
</evidence>
<feature type="domain" description="CBS" evidence="11">
    <location>
        <begin position="209"/>
        <end position="266"/>
    </location>
</feature>
<proteinExistence type="inferred from homology"/>
<evidence type="ECO:0000256" key="8">
    <source>
        <dbReference type="PROSITE-ProRule" id="PRU00703"/>
    </source>
</evidence>
<evidence type="ECO:0000256" key="6">
    <source>
        <dbReference type="ARBA" id="ARBA00023122"/>
    </source>
</evidence>
<keyword evidence="14" id="KW-1185">Reference proteome</keyword>
<dbReference type="SUPFAM" id="SSF54631">
    <property type="entry name" value="CBS-domain pair"/>
    <property type="match status" value="1"/>
</dbReference>
<comment type="caution">
    <text evidence="13">The sequence shown here is derived from an EMBL/GenBank/DDBJ whole genome shotgun (WGS) entry which is preliminary data.</text>
</comment>
<evidence type="ECO:0000256" key="1">
    <source>
        <dbReference type="ARBA" id="ARBA00004141"/>
    </source>
</evidence>
<organism evidence="13 14">
    <name type="scientific">Halalkalibacter kiskunsagensis</name>
    <dbReference type="NCBI Taxonomy" id="1548599"/>
    <lineage>
        <taxon>Bacteria</taxon>
        <taxon>Bacillati</taxon>
        <taxon>Bacillota</taxon>
        <taxon>Bacilli</taxon>
        <taxon>Bacillales</taxon>
        <taxon>Bacillaceae</taxon>
        <taxon>Halalkalibacter</taxon>
    </lineage>
</organism>
<dbReference type="Pfam" id="PF00571">
    <property type="entry name" value="CBS"/>
    <property type="match status" value="2"/>
</dbReference>
<evidence type="ECO:0000256" key="10">
    <source>
        <dbReference type="SAM" id="Phobius"/>
    </source>
</evidence>
<evidence type="ECO:0000259" key="12">
    <source>
        <dbReference type="PROSITE" id="PS51846"/>
    </source>
</evidence>
<gene>
    <name evidence="13" type="ORF">ACFFHM_13855</name>
</gene>
<accession>A0ABV6KE04</accession>
<keyword evidence="4" id="KW-0677">Repeat</keyword>
<sequence length="425" mass="48095">MDDVPSSTIAFLILLLLLSAFFSSAETAYSSVNKIRLRNYEGEGRLGAKTAVYIAENFDKTLSTLLVGNNLVNIAAATLSSQIATQLFGPSLGVFISTFVVTILVLIFGEIIPKSLAKEYAEVYALKTSGVLFVLIQVFYPVTWIFLQIKKLVSIFVRNKEMVPSVTEEEIKLLVQISEDEGIIGKNEKELVHRSLEFDDIIVNEILKPRPDMVAIEVNQPVDEIKEIFFKEHFSRIPVYEGNIDNIIGILSERDFFTTYIQQNENMNIKSILRNPLFVVESMKISALLPELQKQKVHIAIVIDEFGGTSGLITLEDILEEIVGEIWDEHDISIKQVKQLGPSSYVFNADYSIDDFAEFVNMDAPLTSNHTLGGWLIEEFQRVPQEGEEFSYQDLNLKITKAEKKRIRQIQININQKQESVEFAN</sequence>
<reference evidence="13 14" key="1">
    <citation type="submission" date="2024-09" db="EMBL/GenBank/DDBJ databases">
        <authorList>
            <person name="Sun Q."/>
            <person name="Mori K."/>
        </authorList>
    </citation>
    <scope>NUCLEOTIDE SEQUENCE [LARGE SCALE GENOMIC DNA]</scope>
    <source>
        <strain evidence="13 14">NCAIM B.02610</strain>
    </source>
</reference>
<evidence type="ECO:0000259" key="11">
    <source>
        <dbReference type="PROSITE" id="PS51371"/>
    </source>
</evidence>
<evidence type="ECO:0000256" key="9">
    <source>
        <dbReference type="PROSITE-ProRule" id="PRU01193"/>
    </source>
</evidence>
<dbReference type="InterPro" id="IPR036318">
    <property type="entry name" value="FAD-bd_PCMH-like_sf"/>
</dbReference>
<dbReference type="InterPro" id="IPR044751">
    <property type="entry name" value="Ion_transp-like_CBS"/>
</dbReference>
<keyword evidence="7 9" id="KW-0472">Membrane</keyword>
<feature type="transmembrane region" description="Helical" evidence="10">
    <location>
        <begin position="124"/>
        <end position="147"/>
    </location>
</feature>
<name>A0ABV6KE04_9BACI</name>
<dbReference type="InterPro" id="IPR005170">
    <property type="entry name" value="Transptr-assoc_dom"/>
</dbReference>
<dbReference type="SUPFAM" id="SSF56176">
    <property type="entry name" value="FAD-binding/transporter-associated domain-like"/>
    <property type="match status" value="1"/>
</dbReference>
<evidence type="ECO:0000256" key="7">
    <source>
        <dbReference type="ARBA" id="ARBA00023136"/>
    </source>
</evidence>
<evidence type="ECO:0000256" key="3">
    <source>
        <dbReference type="ARBA" id="ARBA00022692"/>
    </source>
</evidence>
<dbReference type="PANTHER" id="PTHR22777">
    <property type="entry name" value="HEMOLYSIN-RELATED"/>
    <property type="match status" value="1"/>
</dbReference>
<dbReference type="InterPro" id="IPR046342">
    <property type="entry name" value="CBS_dom_sf"/>
</dbReference>
<protein>
    <submittedName>
        <fullName evidence="13">Hemolysin family protein</fullName>
    </submittedName>
</protein>
<dbReference type="Gene3D" id="3.30.465.10">
    <property type="match status" value="1"/>
</dbReference>
<dbReference type="CDD" id="cd04590">
    <property type="entry name" value="CBS_pair_CorC_HlyC_assoc"/>
    <property type="match status" value="1"/>
</dbReference>
<dbReference type="PROSITE" id="PS51371">
    <property type="entry name" value="CBS"/>
    <property type="match status" value="2"/>
</dbReference>
<dbReference type="Gene3D" id="3.10.580.10">
    <property type="entry name" value="CBS-domain"/>
    <property type="match status" value="1"/>
</dbReference>
<keyword evidence="5 9" id="KW-1133">Transmembrane helix</keyword>
<dbReference type="Proteomes" id="UP001589838">
    <property type="component" value="Unassembled WGS sequence"/>
</dbReference>